<evidence type="ECO:0000313" key="2">
    <source>
        <dbReference type="EMBL" id="ORZ19436.1"/>
    </source>
</evidence>
<proteinExistence type="predicted"/>
<keyword evidence="3" id="KW-1185">Reference proteome</keyword>
<keyword evidence="1" id="KW-1133">Transmembrane helix</keyword>
<organism evidence="2 3">
    <name type="scientific">Absidia repens</name>
    <dbReference type="NCBI Taxonomy" id="90262"/>
    <lineage>
        <taxon>Eukaryota</taxon>
        <taxon>Fungi</taxon>
        <taxon>Fungi incertae sedis</taxon>
        <taxon>Mucoromycota</taxon>
        <taxon>Mucoromycotina</taxon>
        <taxon>Mucoromycetes</taxon>
        <taxon>Mucorales</taxon>
        <taxon>Cunninghamellaceae</taxon>
        <taxon>Absidia</taxon>
    </lineage>
</organism>
<gene>
    <name evidence="2" type="ORF">BCR42DRAFT_409766</name>
</gene>
<keyword evidence="1" id="KW-0812">Transmembrane</keyword>
<reference evidence="2 3" key="1">
    <citation type="submission" date="2016-07" db="EMBL/GenBank/DDBJ databases">
        <title>Pervasive Adenine N6-methylation of Active Genes in Fungi.</title>
        <authorList>
            <consortium name="DOE Joint Genome Institute"/>
            <person name="Mondo S.J."/>
            <person name="Dannebaum R.O."/>
            <person name="Kuo R.C."/>
            <person name="Labutti K."/>
            <person name="Haridas S."/>
            <person name="Kuo A."/>
            <person name="Salamov A."/>
            <person name="Ahrendt S.R."/>
            <person name="Lipzen A."/>
            <person name="Sullivan W."/>
            <person name="Andreopoulos W.B."/>
            <person name="Clum A."/>
            <person name="Lindquist E."/>
            <person name="Daum C."/>
            <person name="Ramamoorthy G.K."/>
            <person name="Gryganskyi A."/>
            <person name="Culley D."/>
            <person name="Magnuson J.K."/>
            <person name="James T.Y."/>
            <person name="O'Malley M.A."/>
            <person name="Stajich J.E."/>
            <person name="Spatafora J.W."/>
            <person name="Visel A."/>
            <person name="Grigoriev I.V."/>
        </authorList>
    </citation>
    <scope>NUCLEOTIDE SEQUENCE [LARGE SCALE GENOMIC DNA]</scope>
    <source>
        <strain evidence="2 3">NRRL 1336</strain>
    </source>
</reference>
<dbReference type="EMBL" id="MCGE01000007">
    <property type="protein sequence ID" value="ORZ19436.1"/>
    <property type="molecule type" value="Genomic_DNA"/>
</dbReference>
<comment type="caution">
    <text evidence="2">The sequence shown here is derived from an EMBL/GenBank/DDBJ whole genome shotgun (WGS) entry which is preliminary data.</text>
</comment>
<protein>
    <submittedName>
        <fullName evidence="2">Uncharacterized protein</fullName>
    </submittedName>
</protein>
<feature type="non-terminal residue" evidence="2">
    <location>
        <position position="1"/>
    </location>
</feature>
<sequence>MERYISYHIYMIDHIMPLLFLDNDIVRPEKKSPITLMKPLFWRGNATHKKKNTASYSMHLSFPTIFLFSLQLLFWWYSDNSSF</sequence>
<accession>A0A1X2IN42</accession>
<feature type="transmembrane region" description="Helical" evidence="1">
    <location>
        <begin position="58"/>
        <end position="77"/>
    </location>
</feature>
<dbReference type="Proteomes" id="UP000193560">
    <property type="component" value="Unassembled WGS sequence"/>
</dbReference>
<dbReference type="AlphaFoldDB" id="A0A1X2IN42"/>
<evidence type="ECO:0000313" key="3">
    <source>
        <dbReference type="Proteomes" id="UP000193560"/>
    </source>
</evidence>
<evidence type="ECO:0000256" key="1">
    <source>
        <dbReference type="SAM" id="Phobius"/>
    </source>
</evidence>
<name>A0A1X2IN42_9FUNG</name>
<keyword evidence="1" id="KW-0472">Membrane</keyword>